<dbReference type="EMBL" id="KQ947425">
    <property type="protein sequence ID" value="KUJ12101.1"/>
    <property type="molecule type" value="Genomic_DNA"/>
</dbReference>
<dbReference type="KEGG" id="psco:LY89DRAFT_221972"/>
<dbReference type="GeneID" id="28815681"/>
<dbReference type="AlphaFoldDB" id="A0A194WVW1"/>
<feature type="transmembrane region" description="Helical" evidence="1">
    <location>
        <begin position="37"/>
        <end position="60"/>
    </location>
</feature>
<keyword evidence="1" id="KW-1133">Transmembrane helix</keyword>
<proteinExistence type="predicted"/>
<dbReference type="Proteomes" id="UP000070700">
    <property type="component" value="Unassembled WGS sequence"/>
</dbReference>
<keyword evidence="1" id="KW-0812">Transmembrane</keyword>
<organism evidence="2 3">
    <name type="scientific">Mollisia scopiformis</name>
    <name type="common">Conifer needle endophyte fungus</name>
    <name type="synonym">Phialocephala scopiformis</name>
    <dbReference type="NCBI Taxonomy" id="149040"/>
    <lineage>
        <taxon>Eukaryota</taxon>
        <taxon>Fungi</taxon>
        <taxon>Dikarya</taxon>
        <taxon>Ascomycota</taxon>
        <taxon>Pezizomycotina</taxon>
        <taxon>Leotiomycetes</taxon>
        <taxon>Helotiales</taxon>
        <taxon>Mollisiaceae</taxon>
        <taxon>Mollisia</taxon>
    </lineage>
</organism>
<sequence>MRASEWTIFRGSPNIAEAFLIYSAQSPINGTSLVYDFMSATIVLFILLVVQPFSYIPFLLSLRCHCLQHLWVGNPISQYSGMNIKLSFQLKPLACSESSHVMTVQPFPWFIAKNLSSRSSNEPVHPYTGEMVRIY</sequence>
<dbReference type="InParanoid" id="A0A194WVW1"/>
<name>A0A194WVW1_MOLSC</name>
<accession>A0A194WVW1</accession>
<dbReference type="RefSeq" id="XP_018066456.1">
    <property type="nucleotide sequence ID" value="XM_018205955.1"/>
</dbReference>
<gene>
    <name evidence="2" type="ORF">LY89DRAFT_221972</name>
</gene>
<evidence type="ECO:0000256" key="1">
    <source>
        <dbReference type="SAM" id="Phobius"/>
    </source>
</evidence>
<reference evidence="2 3" key="1">
    <citation type="submission" date="2015-10" db="EMBL/GenBank/DDBJ databases">
        <title>Full genome of DAOMC 229536 Phialocephala scopiformis, a fungal endophyte of spruce producing the potent anti-insectan compound rugulosin.</title>
        <authorList>
            <consortium name="DOE Joint Genome Institute"/>
            <person name="Walker A.K."/>
            <person name="Frasz S.L."/>
            <person name="Seifert K.A."/>
            <person name="Miller J.D."/>
            <person name="Mondo S.J."/>
            <person name="Labutti K."/>
            <person name="Lipzen A."/>
            <person name="Dockter R."/>
            <person name="Kennedy M."/>
            <person name="Grigoriev I.V."/>
            <person name="Spatafora J.W."/>
        </authorList>
    </citation>
    <scope>NUCLEOTIDE SEQUENCE [LARGE SCALE GENOMIC DNA]</scope>
    <source>
        <strain evidence="2 3">CBS 120377</strain>
    </source>
</reference>
<protein>
    <submittedName>
        <fullName evidence="2">Uncharacterized protein</fullName>
    </submittedName>
</protein>
<keyword evidence="3" id="KW-1185">Reference proteome</keyword>
<evidence type="ECO:0000313" key="2">
    <source>
        <dbReference type="EMBL" id="KUJ12101.1"/>
    </source>
</evidence>
<keyword evidence="1" id="KW-0472">Membrane</keyword>
<evidence type="ECO:0000313" key="3">
    <source>
        <dbReference type="Proteomes" id="UP000070700"/>
    </source>
</evidence>